<proteinExistence type="predicted"/>
<reference evidence="2 3" key="1">
    <citation type="submission" date="2014-04" db="EMBL/GenBank/DDBJ databases">
        <authorList>
            <consortium name="DOE Joint Genome Institute"/>
            <person name="Kuo A."/>
            <person name="Kohler A."/>
            <person name="Costa M.D."/>
            <person name="Nagy L.G."/>
            <person name="Floudas D."/>
            <person name="Copeland A."/>
            <person name="Barry K.W."/>
            <person name="Cichocki N."/>
            <person name="Veneault-Fourrey C."/>
            <person name="LaButti K."/>
            <person name="Lindquist E.A."/>
            <person name="Lipzen A."/>
            <person name="Lundell T."/>
            <person name="Morin E."/>
            <person name="Murat C."/>
            <person name="Sun H."/>
            <person name="Tunlid A."/>
            <person name="Henrissat B."/>
            <person name="Grigoriev I.V."/>
            <person name="Hibbett D.S."/>
            <person name="Martin F."/>
            <person name="Nordberg H.P."/>
            <person name="Cantor M.N."/>
            <person name="Hua S.X."/>
        </authorList>
    </citation>
    <scope>NUCLEOTIDE SEQUENCE [LARGE SCALE GENOMIC DNA]</scope>
    <source>
        <strain evidence="2 3">Marx 270</strain>
    </source>
</reference>
<dbReference type="PANTHER" id="PTHR34409:SF1">
    <property type="entry name" value="MYB-LIKE DOMAIN-CONTAINING PROTEIN"/>
    <property type="match status" value="1"/>
</dbReference>
<feature type="non-terminal residue" evidence="2">
    <location>
        <position position="118"/>
    </location>
</feature>
<evidence type="ECO:0000313" key="3">
    <source>
        <dbReference type="Proteomes" id="UP000054217"/>
    </source>
</evidence>
<dbReference type="Pfam" id="PF20681">
    <property type="entry name" value="DUF6818"/>
    <property type="match status" value="1"/>
</dbReference>
<dbReference type="HOGENOM" id="CLU_2078667_0_0_1"/>
<organism evidence="2 3">
    <name type="scientific">Pisolithus tinctorius Marx 270</name>
    <dbReference type="NCBI Taxonomy" id="870435"/>
    <lineage>
        <taxon>Eukaryota</taxon>
        <taxon>Fungi</taxon>
        <taxon>Dikarya</taxon>
        <taxon>Basidiomycota</taxon>
        <taxon>Agaricomycotina</taxon>
        <taxon>Agaricomycetes</taxon>
        <taxon>Agaricomycetidae</taxon>
        <taxon>Boletales</taxon>
        <taxon>Sclerodermatineae</taxon>
        <taxon>Pisolithaceae</taxon>
        <taxon>Pisolithus</taxon>
    </lineage>
</organism>
<evidence type="ECO:0000313" key="2">
    <source>
        <dbReference type="EMBL" id="KIN98831.1"/>
    </source>
</evidence>
<evidence type="ECO:0000259" key="1">
    <source>
        <dbReference type="Pfam" id="PF20681"/>
    </source>
</evidence>
<name>A0A0C3JMU5_PISTI</name>
<dbReference type="EMBL" id="KN832011">
    <property type="protein sequence ID" value="KIN98831.1"/>
    <property type="molecule type" value="Genomic_DNA"/>
</dbReference>
<dbReference type="AlphaFoldDB" id="A0A0C3JMU5"/>
<feature type="domain" description="DUF6818" evidence="1">
    <location>
        <begin position="39"/>
        <end position="114"/>
    </location>
</feature>
<dbReference type="InParanoid" id="A0A0C3JMU5"/>
<dbReference type="PANTHER" id="PTHR34409">
    <property type="entry name" value="SET DOMAIN-CONTAINING PROTEIN"/>
    <property type="match status" value="1"/>
</dbReference>
<accession>A0A0C3JMU5</accession>
<dbReference type="OrthoDB" id="99432at2759"/>
<feature type="non-terminal residue" evidence="2">
    <location>
        <position position="1"/>
    </location>
</feature>
<keyword evidence="3" id="KW-1185">Reference proteome</keyword>
<gene>
    <name evidence="2" type="ORF">M404DRAFT_76447</name>
</gene>
<dbReference type="InterPro" id="IPR049203">
    <property type="entry name" value="DUF6818"/>
</dbReference>
<sequence>IDLDDEEETKVKCGWPQGAGNHSIGDMNVLLEYVEEELPLGQQGWQVVTAKFNKWASQHGWPDQKTMSLETKFKQLVRTPKPTGTGVCPPEVLQAHHVDDLINEQAGTHELNDSDFED</sequence>
<reference evidence="3" key="2">
    <citation type="submission" date="2015-01" db="EMBL/GenBank/DDBJ databases">
        <title>Evolutionary Origins and Diversification of the Mycorrhizal Mutualists.</title>
        <authorList>
            <consortium name="DOE Joint Genome Institute"/>
            <consortium name="Mycorrhizal Genomics Consortium"/>
            <person name="Kohler A."/>
            <person name="Kuo A."/>
            <person name="Nagy L.G."/>
            <person name="Floudas D."/>
            <person name="Copeland A."/>
            <person name="Barry K.W."/>
            <person name="Cichocki N."/>
            <person name="Veneault-Fourrey C."/>
            <person name="LaButti K."/>
            <person name="Lindquist E.A."/>
            <person name="Lipzen A."/>
            <person name="Lundell T."/>
            <person name="Morin E."/>
            <person name="Murat C."/>
            <person name="Riley R."/>
            <person name="Ohm R."/>
            <person name="Sun H."/>
            <person name="Tunlid A."/>
            <person name="Henrissat B."/>
            <person name="Grigoriev I.V."/>
            <person name="Hibbett D.S."/>
            <person name="Martin F."/>
        </authorList>
    </citation>
    <scope>NUCLEOTIDE SEQUENCE [LARGE SCALE GENOMIC DNA]</scope>
    <source>
        <strain evidence="3">Marx 270</strain>
    </source>
</reference>
<protein>
    <recommendedName>
        <fullName evidence="1">DUF6818 domain-containing protein</fullName>
    </recommendedName>
</protein>
<dbReference type="STRING" id="870435.A0A0C3JMU5"/>
<dbReference type="Proteomes" id="UP000054217">
    <property type="component" value="Unassembled WGS sequence"/>
</dbReference>